<organism evidence="16 17">
    <name type="scientific">Spiroplasma sabaudiense Ar-1343</name>
    <dbReference type="NCBI Taxonomy" id="1276257"/>
    <lineage>
        <taxon>Bacteria</taxon>
        <taxon>Bacillati</taxon>
        <taxon>Mycoplasmatota</taxon>
        <taxon>Mollicutes</taxon>
        <taxon>Entomoplasmatales</taxon>
        <taxon>Spiroplasmataceae</taxon>
        <taxon>Spiroplasma</taxon>
    </lineage>
</organism>
<dbReference type="HAMAP" id="MF_00244">
    <property type="entry name" value="NaMN_adenylyltr"/>
    <property type="match status" value="1"/>
</dbReference>
<dbReference type="RefSeq" id="WP_025251094.1">
    <property type="nucleotide sequence ID" value="NZ_CP006934.1"/>
</dbReference>
<dbReference type="Gene3D" id="1.10.3210.10">
    <property type="entry name" value="Hypothetical protein af1432"/>
    <property type="match status" value="1"/>
</dbReference>
<evidence type="ECO:0000256" key="14">
    <source>
        <dbReference type="HAMAP-Rule" id="MF_00244"/>
    </source>
</evidence>
<comment type="pathway">
    <text evidence="2 14">Cofactor biosynthesis; NAD(+) biosynthesis; deamido-NAD(+) from nicotinate D-ribonucleotide: step 1/1.</text>
</comment>
<feature type="domain" description="HD/PDEase" evidence="15">
    <location>
        <begin position="193"/>
        <end position="318"/>
    </location>
</feature>
<dbReference type="CDD" id="cd02165">
    <property type="entry name" value="NMNAT"/>
    <property type="match status" value="1"/>
</dbReference>
<sequence length="367" mass="42801">MRKIALFGGSFDPVHTDHVNIAKSCFENLGFEEVWMIPTYLNPFKTKVNSSVAERLEMLDIVCKKFDFIKINKYEIEKQCRSYTFETIAAIKEEYPNYDFSFIMGSDQLDEFESWDHFDKLIKLINFKVFLRSSSYNKTIVKKYNLEVFSFSNNFLSSTKIRNLQDLVLQDNEINNYINNNLLYLEERVASKMSPKRFQHSLNVGELAKTLAEKNNLDVQKAWVAGTLHDVTKCWTKAEHRNYLQKWGPQLLTEPEPVWHSFTGSLHLEHDWLIKDQAILQAVFNHTVASPEMTPMDMVIFCADKVSKERNYPGVEQLREVVQKDLVAGFKSILKQQYLVAVKKHGIENIGTSLTKSYQHWVLDWGE</sequence>
<dbReference type="SUPFAM" id="SSF52374">
    <property type="entry name" value="Nucleotidylyl transferase"/>
    <property type="match status" value="1"/>
</dbReference>
<dbReference type="PANTHER" id="PTHR39321:SF3">
    <property type="entry name" value="PHOSPHOPANTETHEINE ADENYLYLTRANSFERASE"/>
    <property type="match status" value="1"/>
</dbReference>
<keyword evidence="3 14" id="KW-0662">Pyridine nucleotide biosynthesis</keyword>
<evidence type="ECO:0000256" key="6">
    <source>
        <dbReference type="ARBA" id="ARBA00022723"/>
    </source>
</evidence>
<evidence type="ECO:0000256" key="12">
    <source>
        <dbReference type="ARBA" id="ARBA00048721"/>
    </source>
</evidence>
<dbReference type="EC" id="2.7.7.18" evidence="14"/>
<evidence type="ECO:0000256" key="5">
    <source>
        <dbReference type="ARBA" id="ARBA00022695"/>
    </source>
</evidence>
<evidence type="ECO:0000256" key="1">
    <source>
        <dbReference type="ARBA" id="ARBA00002324"/>
    </source>
</evidence>
<dbReference type="NCBIfam" id="TIGR00482">
    <property type="entry name" value="nicotinate (nicotinamide) nucleotide adenylyltransferase"/>
    <property type="match status" value="1"/>
</dbReference>
<dbReference type="InterPro" id="IPR006674">
    <property type="entry name" value="HD_domain"/>
</dbReference>
<keyword evidence="17" id="KW-1185">Reference proteome</keyword>
<dbReference type="GO" id="GO:0008803">
    <property type="term" value="F:bis(5'-nucleosyl)-tetraphosphatase (symmetrical) activity"/>
    <property type="evidence" value="ECO:0007669"/>
    <property type="project" value="UniProtKB-EC"/>
</dbReference>
<dbReference type="EMBL" id="CP006934">
    <property type="protein sequence ID" value="AHI53956.1"/>
    <property type="molecule type" value="Genomic_DNA"/>
</dbReference>
<dbReference type="NCBIfam" id="NF005519">
    <property type="entry name" value="PRK07152.1"/>
    <property type="match status" value="1"/>
</dbReference>
<dbReference type="HOGENOM" id="CLU_050191_0_0_14"/>
<dbReference type="InterPro" id="IPR006675">
    <property type="entry name" value="HDIG_dom"/>
</dbReference>
<comment type="function">
    <text evidence="1 14">Catalyzes the reversible adenylation of nicotinate mononucleotide (NaMN) to nicotinic acid adenine dinucleotide (NaAD).</text>
</comment>
<evidence type="ECO:0000256" key="9">
    <source>
        <dbReference type="ARBA" id="ARBA00022840"/>
    </source>
</evidence>
<dbReference type="GO" id="GO:0004515">
    <property type="term" value="F:nicotinate-nucleotide adenylyltransferase activity"/>
    <property type="evidence" value="ECO:0007669"/>
    <property type="project" value="UniProtKB-UniRule"/>
</dbReference>
<dbReference type="UniPathway" id="UPA00253">
    <property type="reaction ID" value="UER00332"/>
</dbReference>
<dbReference type="eggNOG" id="COG1057">
    <property type="taxonomic scope" value="Bacteria"/>
</dbReference>
<evidence type="ECO:0000256" key="2">
    <source>
        <dbReference type="ARBA" id="ARBA00005019"/>
    </source>
</evidence>
<evidence type="ECO:0000256" key="7">
    <source>
        <dbReference type="ARBA" id="ARBA00022741"/>
    </source>
</evidence>
<evidence type="ECO:0000259" key="15">
    <source>
        <dbReference type="SMART" id="SM00471"/>
    </source>
</evidence>
<dbReference type="SMART" id="SM00471">
    <property type="entry name" value="HDc"/>
    <property type="match status" value="1"/>
</dbReference>
<evidence type="ECO:0000256" key="13">
    <source>
        <dbReference type="ARBA" id="ARBA00049417"/>
    </source>
</evidence>
<evidence type="ECO:0000256" key="10">
    <source>
        <dbReference type="ARBA" id="ARBA00023004"/>
    </source>
</evidence>
<evidence type="ECO:0000256" key="8">
    <source>
        <dbReference type="ARBA" id="ARBA00022801"/>
    </source>
</evidence>
<dbReference type="GO" id="GO:0009435">
    <property type="term" value="P:NAD+ biosynthetic process"/>
    <property type="evidence" value="ECO:0007669"/>
    <property type="project" value="UniProtKB-UniRule"/>
</dbReference>
<keyword evidence="11 14" id="KW-0520">NAD</keyword>
<evidence type="ECO:0000256" key="4">
    <source>
        <dbReference type="ARBA" id="ARBA00022679"/>
    </source>
</evidence>
<keyword evidence="7 14" id="KW-0547">Nucleotide-binding</keyword>
<dbReference type="InterPro" id="IPR005249">
    <property type="entry name" value="YqeK"/>
</dbReference>
<keyword evidence="6" id="KW-0479">Metal-binding</keyword>
<dbReference type="Pfam" id="PF01966">
    <property type="entry name" value="HD"/>
    <property type="match status" value="1"/>
</dbReference>
<name>W6AAB9_9MOLU</name>
<dbReference type="KEGG" id="ssab:SSABA_v1c05520"/>
<dbReference type="InterPro" id="IPR003607">
    <property type="entry name" value="HD/PDEase_dom"/>
</dbReference>
<dbReference type="NCBIfam" id="TIGR00277">
    <property type="entry name" value="HDIG"/>
    <property type="match status" value="1"/>
</dbReference>
<dbReference type="InterPro" id="IPR014729">
    <property type="entry name" value="Rossmann-like_a/b/a_fold"/>
</dbReference>
<keyword evidence="8" id="KW-0378">Hydrolase</keyword>
<dbReference type="Pfam" id="PF01467">
    <property type="entry name" value="CTP_transf_like"/>
    <property type="match status" value="1"/>
</dbReference>
<comment type="catalytic activity">
    <reaction evidence="13">
        <text>P(1),P(4)-bis(5'-adenosyl) tetraphosphate + H2O = 2 ADP + 2 H(+)</text>
        <dbReference type="Rhea" id="RHEA:24252"/>
        <dbReference type="ChEBI" id="CHEBI:15377"/>
        <dbReference type="ChEBI" id="CHEBI:15378"/>
        <dbReference type="ChEBI" id="CHEBI:58141"/>
        <dbReference type="ChEBI" id="CHEBI:456216"/>
        <dbReference type="EC" id="3.6.1.41"/>
    </reaction>
</comment>
<dbReference type="NCBIfam" id="TIGR00488">
    <property type="entry name" value="bis(5'-nucleosyl)-tetraphosphatase (symmetrical) YqeK"/>
    <property type="match status" value="1"/>
</dbReference>
<keyword evidence="4 14" id="KW-0808">Transferase</keyword>
<dbReference type="PATRIC" id="fig|1276257.3.peg.563"/>
<keyword evidence="5 14" id="KW-0548">Nucleotidyltransferase</keyword>
<dbReference type="STRING" id="1276257.SSABA_v1c05520"/>
<dbReference type="CDD" id="cd00077">
    <property type="entry name" value="HDc"/>
    <property type="match status" value="1"/>
</dbReference>
<evidence type="ECO:0000313" key="16">
    <source>
        <dbReference type="EMBL" id="AHI53956.1"/>
    </source>
</evidence>
<gene>
    <name evidence="14 16" type="primary">nadD</name>
    <name evidence="16" type="ORF">SSABA_v1c05520</name>
</gene>
<dbReference type="GO" id="GO:0005524">
    <property type="term" value="F:ATP binding"/>
    <property type="evidence" value="ECO:0007669"/>
    <property type="project" value="UniProtKB-KW"/>
</dbReference>
<keyword evidence="9 14" id="KW-0067">ATP-binding</keyword>
<proteinExistence type="inferred from homology"/>
<dbReference type="OrthoDB" id="5295945at2"/>
<accession>W6AAB9</accession>
<dbReference type="InterPro" id="IPR004821">
    <property type="entry name" value="Cyt_trans-like"/>
</dbReference>
<dbReference type="eggNOG" id="COG1713">
    <property type="taxonomic scope" value="Bacteria"/>
</dbReference>
<keyword evidence="10" id="KW-0408">Iron</keyword>
<evidence type="ECO:0000256" key="3">
    <source>
        <dbReference type="ARBA" id="ARBA00022642"/>
    </source>
</evidence>
<comment type="similarity">
    <text evidence="14">Belongs to the NadD family.</text>
</comment>
<dbReference type="SUPFAM" id="SSF109604">
    <property type="entry name" value="HD-domain/PDEase-like"/>
    <property type="match status" value="1"/>
</dbReference>
<dbReference type="Proteomes" id="UP000019265">
    <property type="component" value="Chromosome"/>
</dbReference>
<protein>
    <recommendedName>
        <fullName evidence="14">Probable nicotinate-nucleotide adenylyltransferase</fullName>
        <ecNumber evidence="14">2.7.7.18</ecNumber>
    </recommendedName>
    <alternativeName>
        <fullName evidence="14">Deamido-NAD(+) diphosphorylase</fullName>
    </alternativeName>
    <alternativeName>
        <fullName evidence="14">Deamido-NAD(+) pyrophosphorylase</fullName>
    </alternativeName>
    <alternativeName>
        <fullName evidence="14">Nicotinate mononucleotide adenylyltransferase</fullName>
        <shortName evidence="14">NaMN adenylyltransferase</shortName>
    </alternativeName>
</protein>
<comment type="catalytic activity">
    <reaction evidence="12 14">
        <text>nicotinate beta-D-ribonucleotide + ATP + H(+) = deamido-NAD(+) + diphosphate</text>
        <dbReference type="Rhea" id="RHEA:22860"/>
        <dbReference type="ChEBI" id="CHEBI:15378"/>
        <dbReference type="ChEBI" id="CHEBI:30616"/>
        <dbReference type="ChEBI" id="CHEBI:33019"/>
        <dbReference type="ChEBI" id="CHEBI:57502"/>
        <dbReference type="ChEBI" id="CHEBI:58437"/>
        <dbReference type="EC" id="2.7.7.18"/>
    </reaction>
</comment>
<dbReference type="InterPro" id="IPR005248">
    <property type="entry name" value="NadD/NMNAT"/>
</dbReference>
<dbReference type="PANTHER" id="PTHR39321">
    <property type="entry name" value="NICOTINATE-NUCLEOTIDE ADENYLYLTRANSFERASE-RELATED"/>
    <property type="match status" value="1"/>
</dbReference>
<dbReference type="GO" id="GO:0046872">
    <property type="term" value="F:metal ion binding"/>
    <property type="evidence" value="ECO:0007669"/>
    <property type="project" value="UniProtKB-KW"/>
</dbReference>
<evidence type="ECO:0000256" key="11">
    <source>
        <dbReference type="ARBA" id="ARBA00023027"/>
    </source>
</evidence>
<evidence type="ECO:0000313" key="17">
    <source>
        <dbReference type="Proteomes" id="UP000019265"/>
    </source>
</evidence>
<dbReference type="AlphaFoldDB" id="W6AAB9"/>
<dbReference type="Gene3D" id="3.40.50.620">
    <property type="entry name" value="HUPs"/>
    <property type="match status" value="1"/>
</dbReference>
<reference evidence="16 17" key="1">
    <citation type="journal article" date="2014" name="Genome Biol. Evol.">
        <title>Molecular evolution of the substrate utilization strategies and putative virulence factors in mosquito-associated Spiroplasma species.</title>
        <authorList>
            <person name="Chang T.H."/>
            <person name="Lo W.S."/>
            <person name="Ku C."/>
            <person name="Chen L.L."/>
            <person name="Kuo C.H."/>
        </authorList>
    </citation>
    <scope>NUCLEOTIDE SEQUENCE [LARGE SCALE GENOMIC DNA]</scope>
    <source>
        <strain evidence="16">Ar-1343</strain>
    </source>
</reference>